<keyword evidence="2" id="KW-1133">Transmembrane helix</keyword>
<evidence type="ECO:0000256" key="1">
    <source>
        <dbReference type="SAM" id="MobiDB-lite"/>
    </source>
</evidence>
<dbReference type="KEGG" id="pmt:PMT_0982"/>
<sequence length="243" mass="27199">MVLSIGHSAVVATFRQPESGLATSNQWQNRRDHERVALAGDVVLSYLLSCLTTTAHFFEVHFEGLVQQGLCFHRCDPFALLVVLLVLSLLVLKESLLRHQVSQHPSSRGLFDLYFFSSARQRPRGSQSAGTVNKAIAADKPVSTTKTMINPTTIWQQQQGMKKGTRVGCPQVQDRFSGFLRPRTPDLGLSKQQQGVSRKNYSFRSSVSKRPRTTLSHLSGAGSHKHFLLLRTQKRTARIWMGD</sequence>
<evidence type="ECO:0000256" key="2">
    <source>
        <dbReference type="SAM" id="Phobius"/>
    </source>
</evidence>
<proteinExistence type="predicted"/>
<dbReference type="AlphaFoldDB" id="Q7V6Z4"/>
<gene>
    <name evidence="3" type="ordered locus">PMT_0982</name>
</gene>
<feature type="transmembrane region" description="Helical" evidence="2">
    <location>
        <begin position="78"/>
        <end position="97"/>
    </location>
</feature>
<keyword evidence="2" id="KW-0472">Membrane</keyword>
<name>Q7V6Z4_PROMM</name>
<feature type="compositionally biased region" description="Polar residues" evidence="1">
    <location>
        <begin position="190"/>
        <end position="206"/>
    </location>
</feature>
<keyword evidence="4" id="KW-1185">Reference proteome</keyword>
<protein>
    <submittedName>
        <fullName evidence="3">Uncharacterized protein</fullName>
    </submittedName>
</protein>
<feature type="region of interest" description="Disordered" evidence="1">
    <location>
        <begin position="183"/>
        <end position="221"/>
    </location>
</feature>
<organism evidence="3 4">
    <name type="scientific">Prochlorococcus marinus (strain MIT 9313)</name>
    <dbReference type="NCBI Taxonomy" id="74547"/>
    <lineage>
        <taxon>Bacteria</taxon>
        <taxon>Bacillati</taxon>
        <taxon>Cyanobacteriota</taxon>
        <taxon>Cyanophyceae</taxon>
        <taxon>Synechococcales</taxon>
        <taxon>Prochlorococcaceae</taxon>
        <taxon>Prochlorococcus</taxon>
    </lineage>
</organism>
<feature type="transmembrane region" description="Helical" evidence="2">
    <location>
        <begin position="36"/>
        <end position="58"/>
    </location>
</feature>
<dbReference type="HOGENOM" id="CLU_1141794_0_0_3"/>
<accession>Q7V6Z4</accession>
<reference evidence="3 4" key="1">
    <citation type="journal article" date="2003" name="Nature">
        <title>Genome divergence in two Prochlorococcus ecotypes reflects oceanic niche differentiation.</title>
        <authorList>
            <person name="Rocap G."/>
            <person name="Larimer F.W."/>
            <person name="Lamerdin J.E."/>
            <person name="Malfatti S."/>
            <person name="Chain P."/>
            <person name="Ahlgren N.A."/>
            <person name="Arellano A."/>
            <person name="Coleman M."/>
            <person name="Hauser L."/>
            <person name="Hess W.R."/>
            <person name="Johnson Z.I."/>
            <person name="Land M.L."/>
            <person name="Lindell D."/>
            <person name="Post A.F."/>
            <person name="Regala W."/>
            <person name="Shah M."/>
            <person name="Shaw S.L."/>
            <person name="Steglich C."/>
            <person name="Sullivan M.B."/>
            <person name="Ting C.S."/>
            <person name="Tolonen A."/>
            <person name="Webb E.A."/>
            <person name="Zinser E.R."/>
            <person name="Chisholm S.W."/>
        </authorList>
    </citation>
    <scope>NUCLEOTIDE SEQUENCE [LARGE SCALE GENOMIC DNA]</scope>
    <source>
        <strain evidence="4">MIT 9313</strain>
    </source>
</reference>
<dbReference type="Proteomes" id="UP000001423">
    <property type="component" value="Chromosome"/>
</dbReference>
<evidence type="ECO:0000313" key="4">
    <source>
        <dbReference type="Proteomes" id="UP000001423"/>
    </source>
</evidence>
<evidence type="ECO:0000313" key="3">
    <source>
        <dbReference type="EMBL" id="CAE21157.1"/>
    </source>
</evidence>
<dbReference type="EMBL" id="BX548175">
    <property type="protein sequence ID" value="CAE21157.1"/>
    <property type="molecule type" value="Genomic_DNA"/>
</dbReference>
<keyword evidence="2" id="KW-0812">Transmembrane</keyword>